<dbReference type="GO" id="GO:0031588">
    <property type="term" value="C:nucleotide-activated protein kinase complex"/>
    <property type="evidence" value="ECO:0007669"/>
    <property type="project" value="TreeGrafter"/>
</dbReference>
<dbReference type="InterPro" id="IPR013783">
    <property type="entry name" value="Ig-like_fold"/>
</dbReference>
<feature type="region of interest" description="Disordered" evidence="2">
    <location>
        <begin position="401"/>
        <end position="454"/>
    </location>
</feature>
<dbReference type="GO" id="GO:0007165">
    <property type="term" value="P:signal transduction"/>
    <property type="evidence" value="ECO:0007669"/>
    <property type="project" value="TreeGrafter"/>
</dbReference>
<comment type="similarity">
    <text evidence="1">Belongs to the CRP1/MDG1 family.</text>
</comment>
<dbReference type="AlphaFoldDB" id="A0A316Z6F5"/>
<dbReference type="InterPro" id="IPR014756">
    <property type="entry name" value="Ig_E-set"/>
</dbReference>
<dbReference type="RefSeq" id="XP_025597649.1">
    <property type="nucleotide sequence ID" value="XM_025742644.1"/>
</dbReference>
<evidence type="ECO:0000313" key="5">
    <source>
        <dbReference type="Proteomes" id="UP000245946"/>
    </source>
</evidence>
<evidence type="ECO:0000256" key="1">
    <source>
        <dbReference type="ARBA" id="ARBA00038216"/>
    </source>
</evidence>
<feature type="region of interest" description="Disordered" evidence="2">
    <location>
        <begin position="366"/>
        <end position="385"/>
    </location>
</feature>
<evidence type="ECO:0000259" key="3">
    <source>
        <dbReference type="Pfam" id="PF16561"/>
    </source>
</evidence>
<protein>
    <recommendedName>
        <fullName evidence="3">AMP-activated protein kinase glycogen-binding domain-containing protein</fullName>
    </recommendedName>
</protein>
<dbReference type="GO" id="GO:0019901">
    <property type="term" value="F:protein kinase binding"/>
    <property type="evidence" value="ECO:0007669"/>
    <property type="project" value="TreeGrafter"/>
</dbReference>
<dbReference type="GeneID" id="37270188"/>
<dbReference type="GO" id="GO:0005737">
    <property type="term" value="C:cytoplasm"/>
    <property type="evidence" value="ECO:0007669"/>
    <property type="project" value="TreeGrafter"/>
</dbReference>
<feature type="compositionally biased region" description="Low complexity" evidence="2">
    <location>
        <begin position="490"/>
        <end position="526"/>
    </location>
</feature>
<dbReference type="EMBL" id="KZ819295">
    <property type="protein sequence ID" value="PWN97370.1"/>
    <property type="molecule type" value="Genomic_DNA"/>
</dbReference>
<dbReference type="InterPro" id="IPR050827">
    <property type="entry name" value="CRP1_MDG1_kinase"/>
</dbReference>
<dbReference type="SUPFAM" id="SSF81296">
    <property type="entry name" value="E set domains"/>
    <property type="match status" value="1"/>
</dbReference>
<gene>
    <name evidence="4" type="ORF">FA09DRAFT_330536</name>
</gene>
<accession>A0A316Z6F5</accession>
<name>A0A316Z6F5_9BASI</name>
<dbReference type="CDD" id="cd02859">
    <property type="entry name" value="E_set_AMPKbeta_like_N"/>
    <property type="match status" value="1"/>
</dbReference>
<feature type="region of interest" description="Disordered" evidence="2">
    <location>
        <begin position="290"/>
        <end position="314"/>
    </location>
</feature>
<dbReference type="Pfam" id="PF16561">
    <property type="entry name" value="AMPK1_CBM"/>
    <property type="match status" value="1"/>
</dbReference>
<proteinExistence type="inferred from homology"/>
<dbReference type="Proteomes" id="UP000245946">
    <property type="component" value="Unassembled WGS sequence"/>
</dbReference>
<reference evidence="4 5" key="1">
    <citation type="journal article" date="2018" name="Mol. Biol. Evol.">
        <title>Broad Genomic Sampling Reveals a Smut Pathogenic Ancestry of the Fungal Clade Ustilaginomycotina.</title>
        <authorList>
            <person name="Kijpornyongpan T."/>
            <person name="Mondo S.J."/>
            <person name="Barry K."/>
            <person name="Sandor L."/>
            <person name="Lee J."/>
            <person name="Lipzen A."/>
            <person name="Pangilinan J."/>
            <person name="LaButti K."/>
            <person name="Hainaut M."/>
            <person name="Henrissat B."/>
            <person name="Grigoriev I.V."/>
            <person name="Spatafora J.W."/>
            <person name="Aime M.C."/>
        </authorList>
    </citation>
    <scope>NUCLEOTIDE SEQUENCE [LARGE SCALE GENOMIC DNA]</scope>
    <source>
        <strain evidence="4 5">MCA 4186</strain>
    </source>
</reference>
<feature type="compositionally biased region" description="Low complexity" evidence="2">
    <location>
        <begin position="293"/>
        <end position="312"/>
    </location>
</feature>
<dbReference type="PANTHER" id="PTHR10343">
    <property type="entry name" value="5'-AMP-ACTIVATED PROTEIN KINASE , BETA SUBUNIT"/>
    <property type="match status" value="1"/>
</dbReference>
<dbReference type="GO" id="GO:0005634">
    <property type="term" value="C:nucleus"/>
    <property type="evidence" value="ECO:0007669"/>
    <property type="project" value="TreeGrafter"/>
</dbReference>
<evidence type="ECO:0000313" key="4">
    <source>
        <dbReference type="EMBL" id="PWN97370.1"/>
    </source>
</evidence>
<dbReference type="OrthoDB" id="5873279at2759"/>
<feature type="compositionally biased region" description="Low complexity" evidence="2">
    <location>
        <begin position="401"/>
        <end position="417"/>
    </location>
</feature>
<feature type="compositionally biased region" description="Low complexity" evidence="2">
    <location>
        <begin position="440"/>
        <end position="454"/>
    </location>
</feature>
<evidence type="ECO:0000256" key="2">
    <source>
        <dbReference type="SAM" id="MobiDB-lite"/>
    </source>
</evidence>
<feature type="compositionally biased region" description="Basic and acidic residues" evidence="2">
    <location>
        <begin position="559"/>
        <end position="568"/>
    </location>
</feature>
<dbReference type="Gene3D" id="2.60.40.10">
    <property type="entry name" value="Immunoglobulins"/>
    <property type="match status" value="1"/>
</dbReference>
<feature type="compositionally biased region" description="Polar residues" evidence="2">
    <location>
        <begin position="424"/>
        <end position="437"/>
    </location>
</feature>
<sequence length="626" mass="60159">MSTVAVPFSWTPSGASSVEVAGSWDAFQGRTPLHRTPEGAFKGDVSLPASSTVQYKFIVDGTWRTSPGIPTQDDGHGNANHVLQVPEASALPQETPGLQLPGAYLATTPGLSEAPPTAAELTQGATDALGSLTAVAAGATAGAAGTAAAFMASVNGDVATGTEAEMQGSAVTVDQLVPAAVTNTVADTLGAQIVGMDAVHAAQQPASAAAQGASASSGLTDAAAGAPLPTVGASAVPAYQDLTKVAEQQDRTPADAGAVAIAAAQASITGAVAPGSTTRDVRGTEQLETVNGTSAPSAASPAAPAATAAAPAGDEKKHGAAAAATAAGAALGAGAVATATGVAKSSDAAPASKAAAPAAAPAPKAAPAAAPAAPQKNGPSTAPTAAGAALGAGAVATATGVVAGQKEASKSSRPSSIRSKRNSVQLGRTPSNASTASRRGPSGANGTNGTTNTVNAKPVVVGAAPAAPALSASANIRRSSSGNANKKDLPAAPRGGAAKPAAVAAPLPPKASARKSATPAAAAPTPAEKPTPAAPVTPQKSTVKEKRGSRFGSMSRRKSNADFDKLAQEHPVPGTQASAAKTAAPAPALAAASPAAADPTTPDRKRKQSIFGKIKAVITPTSSPSK</sequence>
<dbReference type="STRING" id="58919.A0A316Z6F5"/>
<feature type="domain" description="AMP-activated protein kinase glycogen-binding" evidence="3">
    <location>
        <begin position="5"/>
        <end position="87"/>
    </location>
</feature>
<dbReference type="PANTHER" id="PTHR10343:SF81">
    <property type="entry name" value="CRUCIFORM DNA-RECOGNIZING PROTEIN 1-RELATED"/>
    <property type="match status" value="1"/>
</dbReference>
<dbReference type="InterPro" id="IPR032640">
    <property type="entry name" value="AMPK1_CBM"/>
</dbReference>
<keyword evidence="5" id="KW-1185">Reference proteome</keyword>
<feature type="compositionally biased region" description="Low complexity" evidence="2">
    <location>
        <begin position="577"/>
        <end position="600"/>
    </location>
</feature>
<feature type="region of interest" description="Disordered" evidence="2">
    <location>
        <begin position="474"/>
        <end position="626"/>
    </location>
</feature>
<organism evidence="4 5">
    <name type="scientific">Tilletiopsis washingtonensis</name>
    <dbReference type="NCBI Taxonomy" id="58919"/>
    <lineage>
        <taxon>Eukaryota</taxon>
        <taxon>Fungi</taxon>
        <taxon>Dikarya</taxon>
        <taxon>Basidiomycota</taxon>
        <taxon>Ustilaginomycotina</taxon>
        <taxon>Exobasidiomycetes</taxon>
        <taxon>Entylomatales</taxon>
        <taxon>Entylomatales incertae sedis</taxon>
        <taxon>Tilletiopsis</taxon>
    </lineage>
</organism>